<sequence>MSITAVAVAGVLLSACGSAASDSDSAAGRVDCLDTSGDSVAVGSINSLSGGTAVSEVVIHDAITLAVEQINADGGVLGKQLRQVSEDGASDPAIFAQKAQKLVASDCVAAVFGGYTSASRKAMLPVFEDTGALLYYGQQYEGLESSPNIFYTGATTNQQIIPSLDYLREQGVKSIYLVGSDYVFPRTSNAIVRAYAEENGMTIAGEDYAPLGSTDFSTIVNKIRRSDADAVFNVVVGDSLAAFFREYNNVGLNASTMPVMSMCVGEEEVRSIGAQNLVGQLSSWNYYQSLDNPVNDAFVAAFKKRFGSSSVTSDPMESAYTAVHLWKQMVEKADTFTPEEVSAAAAGVSYQAPEGLVTVDGENHHVTKTARIGRVTADGQFDVVWSSDGPIEPDPFLDNYPWAEGVGA</sequence>
<dbReference type="OrthoDB" id="7337537at2"/>
<reference evidence="2 3" key="1">
    <citation type="submission" date="2017-05" db="EMBL/GenBank/DDBJ databases">
        <title>Biotechnological potential of actinobacteria isolated from South African environments.</title>
        <authorList>
            <person name="Le Roes-Hill M."/>
            <person name="Prins A."/>
            <person name="Durrell K.A."/>
        </authorList>
    </citation>
    <scope>NUCLEOTIDE SEQUENCE [LARGE SCALE GENOMIC DNA]</scope>
    <source>
        <strain evidence="2">BS2</strain>
    </source>
</reference>
<accession>A0A243QG94</accession>
<dbReference type="EMBL" id="NGFO01000002">
    <property type="protein sequence ID" value="OUC80762.1"/>
    <property type="molecule type" value="Genomic_DNA"/>
</dbReference>
<evidence type="ECO:0000256" key="1">
    <source>
        <dbReference type="SAM" id="SignalP"/>
    </source>
</evidence>
<dbReference type="Gene3D" id="3.40.50.2300">
    <property type="match status" value="2"/>
</dbReference>
<feature type="signal peptide" evidence="1">
    <location>
        <begin position="1"/>
        <end position="20"/>
    </location>
</feature>
<keyword evidence="3" id="KW-1185">Reference proteome</keyword>
<dbReference type="STRING" id="417102.CA982_02905"/>
<evidence type="ECO:0000313" key="2">
    <source>
        <dbReference type="EMBL" id="OUC80762.1"/>
    </source>
</evidence>
<comment type="caution">
    <text evidence="2">The sequence shown here is derived from an EMBL/GenBank/DDBJ whole genome shotgun (WGS) entry which is preliminary data.</text>
</comment>
<dbReference type="NCBIfam" id="TIGR03407">
    <property type="entry name" value="urea_ABC_UrtA"/>
    <property type="match status" value="1"/>
</dbReference>
<dbReference type="SUPFAM" id="SSF53822">
    <property type="entry name" value="Periplasmic binding protein-like I"/>
    <property type="match status" value="1"/>
</dbReference>
<dbReference type="PANTHER" id="PTHR47628:SF1">
    <property type="entry name" value="ALIPHATIC AMIDASE EXPRESSION-REGULATING PROTEIN"/>
    <property type="match status" value="1"/>
</dbReference>
<dbReference type="Pfam" id="PF13433">
    <property type="entry name" value="Peripla_BP_5"/>
    <property type="match status" value="1"/>
</dbReference>
<evidence type="ECO:0000313" key="3">
    <source>
        <dbReference type="Proteomes" id="UP000194632"/>
    </source>
</evidence>
<dbReference type="Proteomes" id="UP000194632">
    <property type="component" value="Unassembled WGS sequence"/>
</dbReference>
<dbReference type="AlphaFoldDB" id="A0A243QG94"/>
<proteinExistence type="predicted"/>
<name>A0A243QG94_9ACTN</name>
<keyword evidence="1" id="KW-0732">Signal</keyword>
<dbReference type="PANTHER" id="PTHR47628">
    <property type="match status" value="1"/>
</dbReference>
<protein>
    <submittedName>
        <fullName evidence="2">Urea ABC transporter substrate-binding protein</fullName>
    </submittedName>
</protein>
<dbReference type="InterPro" id="IPR028082">
    <property type="entry name" value="Peripla_BP_I"/>
</dbReference>
<dbReference type="CDD" id="cd06355">
    <property type="entry name" value="PBP1_FmdD-like"/>
    <property type="match status" value="1"/>
</dbReference>
<gene>
    <name evidence="2" type="ORF">CA982_02905</name>
</gene>
<feature type="chain" id="PRO_5013054695" evidence="1">
    <location>
        <begin position="21"/>
        <end position="408"/>
    </location>
</feature>
<organism evidence="2 3">
    <name type="scientific">Gordonia lacunae</name>
    <dbReference type="NCBI Taxonomy" id="417102"/>
    <lineage>
        <taxon>Bacteria</taxon>
        <taxon>Bacillati</taxon>
        <taxon>Actinomycetota</taxon>
        <taxon>Actinomycetes</taxon>
        <taxon>Mycobacteriales</taxon>
        <taxon>Gordoniaceae</taxon>
        <taxon>Gordonia</taxon>
    </lineage>
</organism>
<dbReference type="InterPro" id="IPR017777">
    <property type="entry name" value="ABC_urea-bd_UrtA"/>
</dbReference>